<dbReference type="InterPro" id="IPR014729">
    <property type="entry name" value="Rossmann-like_a/b/a_fold"/>
</dbReference>
<evidence type="ECO:0000256" key="11">
    <source>
        <dbReference type="ARBA" id="ARBA00022989"/>
    </source>
</evidence>
<dbReference type="EC" id="2.7.13.3" evidence="4"/>
<dbReference type="FunFam" id="3.40.50.300:FF:000483">
    <property type="entry name" value="Sensor histidine kinase KdpD"/>
    <property type="match status" value="1"/>
</dbReference>
<evidence type="ECO:0000256" key="6">
    <source>
        <dbReference type="ARBA" id="ARBA00022679"/>
    </source>
</evidence>
<dbReference type="InterPro" id="IPR003661">
    <property type="entry name" value="HisK_dim/P_dom"/>
</dbReference>
<dbReference type="Gene3D" id="3.40.50.300">
    <property type="entry name" value="P-loop containing nucleotide triphosphate hydrolases"/>
    <property type="match status" value="1"/>
</dbReference>
<dbReference type="InterPro" id="IPR036890">
    <property type="entry name" value="HATPase_C_sf"/>
</dbReference>
<evidence type="ECO:0000259" key="15">
    <source>
        <dbReference type="PROSITE" id="PS50109"/>
    </source>
</evidence>
<dbReference type="InterPro" id="IPR003852">
    <property type="entry name" value="Sig_transdc_His_kinase_KdpD_N"/>
</dbReference>
<keyword evidence="6 16" id="KW-0808">Transferase</keyword>
<dbReference type="Pfam" id="PF02518">
    <property type="entry name" value="HATPase_c"/>
    <property type="match status" value="1"/>
</dbReference>
<dbReference type="PROSITE" id="PS50109">
    <property type="entry name" value="HIS_KIN"/>
    <property type="match status" value="1"/>
</dbReference>
<feature type="domain" description="Histidine kinase" evidence="15">
    <location>
        <begin position="626"/>
        <end position="838"/>
    </location>
</feature>
<dbReference type="Pfam" id="PF02702">
    <property type="entry name" value="KdpD"/>
    <property type="match status" value="1"/>
</dbReference>
<dbReference type="GO" id="GO:0005737">
    <property type="term" value="C:cytoplasm"/>
    <property type="evidence" value="ECO:0007669"/>
    <property type="project" value="UniProtKB-ARBA"/>
</dbReference>
<organism evidence="16 17">
    <name type="scientific">Kineococcus radiotolerans</name>
    <dbReference type="NCBI Taxonomy" id="131568"/>
    <lineage>
        <taxon>Bacteria</taxon>
        <taxon>Bacillati</taxon>
        <taxon>Actinomycetota</taxon>
        <taxon>Actinomycetes</taxon>
        <taxon>Kineosporiales</taxon>
        <taxon>Kineosporiaceae</taxon>
        <taxon>Kineococcus</taxon>
    </lineage>
</organism>
<dbReference type="Pfam" id="PF00512">
    <property type="entry name" value="HisKA"/>
    <property type="match status" value="1"/>
</dbReference>
<dbReference type="GO" id="GO:0005886">
    <property type="term" value="C:plasma membrane"/>
    <property type="evidence" value="ECO:0007669"/>
    <property type="project" value="UniProtKB-SubCell"/>
</dbReference>
<dbReference type="InterPro" id="IPR036097">
    <property type="entry name" value="HisK_dim/P_sf"/>
</dbReference>
<comment type="catalytic activity">
    <reaction evidence="1">
        <text>ATP + protein L-histidine = ADP + protein N-phospho-L-histidine.</text>
        <dbReference type="EC" id="2.7.13.3"/>
    </reaction>
</comment>
<dbReference type="PANTHER" id="PTHR45569">
    <property type="entry name" value="SENSOR PROTEIN KDPD"/>
    <property type="match status" value="1"/>
</dbReference>
<evidence type="ECO:0000256" key="13">
    <source>
        <dbReference type="ARBA" id="ARBA00023136"/>
    </source>
</evidence>
<dbReference type="GO" id="GO:0000155">
    <property type="term" value="F:phosphorelay sensor kinase activity"/>
    <property type="evidence" value="ECO:0007669"/>
    <property type="project" value="InterPro"/>
</dbReference>
<dbReference type="EMBL" id="JACHVY010000001">
    <property type="protein sequence ID" value="MBB2900298.1"/>
    <property type="molecule type" value="Genomic_DNA"/>
</dbReference>
<dbReference type="InterPro" id="IPR038318">
    <property type="entry name" value="KdpD_sf"/>
</dbReference>
<keyword evidence="12" id="KW-0902">Two-component regulatory system</keyword>
<evidence type="ECO:0000256" key="2">
    <source>
        <dbReference type="ARBA" id="ARBA00004141"/>
    </source>
</evidence>
<evidence type="ECO:0000256" key="10">
    <source>
        <dbReference type="ARBA" id="ARBA00022840"/>
    </source>
</evidence>
<dbReference type="Pfam" id="PF00582">
    <property type="entry name" value="Usp"/>
    <property type="match status" value="1"/>
</dbReference>
<dbReference type="RefSeq" id="WP_311736507.1">
    <property type="nucleotide sequence ID" value="NZ_JACHVY010000001.1"/>
</dbReference>
<dbReference type="CDD" id="cd00082">
    <property type="entry name" value="HisKA"/>
    <property type="match status" value="1"/>
</dbReference>
<dbReference type="SMART" id="SM00387">
    <property type="entry name" value="HATPase_c"/>
    <property type="match status" value="1"/>
</dbReference>
<name>A0A7W4TKI4_KINRA</name>
<reference evidence="16 17" key="1">
    <citation type="submission" date="2020-08" db="EMBL/GenBank/DDBJ databases">
        <title>The Agave Microbiome: Exploring the role of microbial communities in plant adaptations to desert environments.</title>
        <authorList>
            <person name="Partida-Martinez L.P."/>
        </authorList>
    </citation>
    <scope>NUCLEOTIDE SEQUENCE [LARGE SCALE GENOMIC DNA]</scope>
    <source>
        <strain evidence="16 17">AS2.23</strain>
    </source>
</reference>
<dbReference type="Gene3D" id="1.10.287.130">
    <property type="match status" value="1"/>
</dbReference>
<dbReference type="InterPro" id="IPR003594">
    <property type="entry name" value="HATPase_dom"/>
</dbReference>
<feature type="transmembrane region" description="Helical" evidence="14">
    <location>
        <begin position="461"/>
        <end position="481"/>
    </location>
</feature>
<proteinExistence type="predicted"/>
<evidence type="ECO:0000256" key="4">
    <source>
        <dbReference type="ARBA" id="ARBA00012438"/>
    </source>
</evidence>
<sequence>MEPRRDENRRGRLRVFLGAAPGVGKTFAALDEAHRRRRRGTDVVVGLVECHGRERTEALLAGLEVLPRRTVEHRGLAVAELDVEAVLRRRPEVVVVDELAHTNAPGSKHPKRWQDVEEILAAGVDVVSTVNIQHLESLNDVVEHITGIEQRETVPDAVLRSADQVQLVDMTPEALQRRISHGNVYAGDRVDAALSNYFRTGNLTALRELALLWLADRVDEGLERYRAQQGIDATWPARERVVVALTGGAEGATLVRRAARLAGRGAGGELHAVHVARGDGLLRTSPVRLAEQRELVETLGGTYHQVVGDDVATSLLEFARGVNASQIVVGASRHRRLASLFRRSVGDGVVRGAGAVDVLVVTHEEQARRSGLPRPARAALSGTRRVLGWLVALLGPLLVTGVLLAIPHQDLSTDLMVFLVVVVGAALAGGVLPALAAALVAGLAVNWFFTEPLHRFTIAQPANAVALAVFLLVALAVSSTVDTAARRTRDAARSRAESEALSVLTRTALLAADPLAEALRHTRETFAVDSVTLLERSDVRAPWAVAAATGEPVCTRPADADAEVVLDDLTCLVLRGRLLGAGDRRVLEVFATQIAAVRQKQRLRAEAAQVRRLEEGEAVRGALLTAVSHDLRTPLATLKASLDSLRAKDIDLPEEIRDELLAEVGNSADRLQGLIDDLLDLTRVRSGTVEPLLVVVDLEDVVAGAVRDVGPGRVVVDLPPGLPPVSTDPGLLQRVVANLVQNAVRHGGTRVEVVASSSTDDARRVVRLLVVDHGPGLPDAAKERAFTPFQRLGDRSTAGLGLGLAVARGLAEAVGGRLEAQDTPGGGLTMVLDLPPAGHAQALVPAPGGSPA</sequence>
<dbReference type="SMART" id="SM00388">
    <property type="entry name" value="HisKA"/>
    <property type="match status" value="1"/>
</dbReference>
<dbReference type="SUPFAM" id="SSF47384">
    <property type="entry name" value="Homodimeric domain of signal transducing histidine kinase"/>
    <property type="match status" value="1"/>
</dbReference>
<evidence type="ECO:0000256" key="7">
    <source>
        <dbReference type="ARBA" id="ARBA00022692"/>
    </source>
</evidence>
<evidence type="ECO:0000313" key="17">
    <source>
        <dbReference type="Proteomes" id="UP000533269"/>
    </source>
</evidence>
<evidence type="ECO:0000256" key="8">
    <source>
        <dbReference type="ARBA" id="ARBA00022741"/>
    </source>
</evidence>
<keyword evidence="11 14" id="KW-1133">Transmembrane helix</keyword>
<evidence type="ECO:0000313" key="16">
    <source>
        <dbReference type="EMBL" id="MBB2900298.1"/>
    </source>
</evidence>
<keyword evidence="13 14" id="KW-0472">Membrane</keyword>
<dbReference type="Gene3D" id="3.40.50.620">
    <property type="entry name" value="HUPs"/>
    <property type="match status" value="1"/>
</dbReference>
<dbReference type="Proteomes" id="UP000533269">
    <property type="component" value="Unassembled WGS sequence"/>
</dbReference>
<dbReference type="SUPFAM" id="SSF55874">
    <property type="entry name" value="ATPase domain of HSP90 chaperone/DNA topoisomerase II/histidine kinase"/>
    <property type="match status" value="1"/>
</dbReference>
<comment type="subcellular location">
    <subcellularLocation>
        <location evidence="3">Cell membrane</location>
    </subcellularLocation>
    <subcellularLocation>
        <location evidence="2">Membrane</location>
        <topology evidence="2">Multi-pass membrane protein</topology>
    </subcellularLocation>
</comment>
<keyword evidence="8" id="KW-0547">Nucleotide-binding</keyword>
<dbReference type="PRINTS" id="PR00344">
    <property type="entry name" value="BCTRLSENSOR"/>
</dbReference>
<dbReference type="InterPro" id="IPR006016">
    <property type="entry name" value="UspA"/>
</dbReference>
<dbReference type="Pfam" id="PF13493">
    <property type="entry name" value="DUF4118"/>
    <property type="match status" value="1"/>
</dbReference>
<dbReference type="SUPFAM" id="SSF52540">
    <property type="entry name" value="P-loop containing nucleoside triphosphate hydrolases"/>
    <property type="match status" value="1"/>
</dbReference>
<dbReference type="AlphaFoldDB" id="A0A7W4TKI4"/>
<accession>A0A7W4TKI4</accession>
<evidence type="ECO:0000256" key="14">
    <source>
        <dbReference type="SAM" id="Phobius"/>
    </source>
</evidence>
<keyword evidence="10" id="KW-0067">ATP-binding</keyword>
<feature type="transmembrane region" description="Helical" evidence="14">
    <location>
        <begin position="418"/>
        <end position="449"/>
    </location>
</feature>
<dbReference type="Gene3D" id="3.30.565.10">
    <property type="entry name" value="Histidine kinase-like ATPase, C-terminal domain"/>
    <property type="match status" value="1"/>
</dbReference>
<gene>
    <name evidence="16" type="ORF">FHR75_001086</name>
</gene>
<dbReference type="InterPro" id="IPR052023">
    <property type="entry name" value="Histidine_kinase_KdpD"/>
</dbReference>
<dbReference type="InterPro" id="IPR025201">
    <property type="entry name" value="KdpD_TM"/>
</dbReference>
<dbReference type="SUPFAM" id="SSF52402">
    <property type="entry name" value="Adenine nucleotide alpha hydrolases-like"/>
    <property type="match status" value="1"/>
</dbReference>
<dbReference type="InterPro" id="IPR005467">
    <property type="entry name" value="His_kinase_dom"/>
</dbReference>
<evidence type="ECO:0000256" key="9">
    <source>
        <dbReference type="ARBA" id="ARBA00022777"/>
    </source>
</evidence>
<dbReference type="Gene3D" id="1.20.120.620">
    <property type="entry name" value="Backbone structure of the membrane domain of e. Coli histidine kinase receptor kdpd"/>
    <property type="match status" value="1"/>
</dbReference>
<evidence type="ECO:0000256" key="5">
    <source>
        <dbReference type="ARBA" id="ARBA00022553"/>
    </source>
</evidence>
<keyword evidence="7 14" id="KW-0812">Transmembrane</keyword>
<dbReference type="InterPro" id="IPR004358">
    <property type="entry name" value="Sig_transdc_His_kin-like_C"/>
</dbReference>
<evidence type="ECO:0000256" key="3">
    <source>
        <dbReference type="ARBA" id="ARBA00004236"/>
    </source>
</evidence>
<dbReference type="PANTHER" id="PTHR45569:SF1">
    <property type="entry name" value="SENSOR PROTEIN KDPD"/>
    <property type="match status" value="1"/>
</dbReference>
<comment type="caution">
    <text evidence="16">The sequence shown here is derived from an EMBL/GenBank/DDBJ whole genome shotgun (WGS) entry which is preliminary data.</text>
</comment>
<feature type="transmembrane region" description="Helical" evidence="14">
    <location>
        <begin position="386"/>
        <end position="406"/>
    </location>
</feature>
<dbReference type="InterPro" id="IPR027417">
    <property type="entry name" value="P-loop_NTPase"/>
</dbReference>
<keyword evidence="9 16" id="KW-0418">Kinase</keyword>
<evidence type="ECO:0000256" key="1">
    <source>
        <dbReference type="ARBA" id="ARBA00000085"/>
    </source>
</evidence>
<reference evidence="16 17" key="2">
    <citation type="submission" date="2020-08" db="EMBL/GenBank/DDBJ databases">
        <authorList>
            <person name="Partida-Martinez L."/>
            <person name="Huntemann M."/>
            <person name="Clum A."/>
            <person name="Wang J."/>
            <person name="Palaniappan K."/>
            <person name="Ritter S."/>
            <person name="Chen I.-M."/>
            <person name="Stamatis D."/>
            <person name="Reddy T."/>
            <person name="O'Malley R."/>
            <person name="Daum C."/>
            <person name="Shapiro N."/>
            <person name="Ivanova N."/>
            <person name="Kyrpides N."/>
            <person name="Woyke T."/>
        </authorList>
    </citation>
    <scope>NUCLEOTIDE SEQUENCE [LARGE SCALE GENOMIC DNA]</scope>
    <source>
        <strain evidence="16 17">AS2.23</strain>
    </source>
</reference>
<evidence type="ECO:0000256" key="12">
    <source>
        <dbReference type="ARBA" id="ARBA00023012"/>
    </source>
</evidence>
<keyword evidence="5" id="KW-0597">Phosphoprotein</keyword>
<dbReference type="GO" id="GO:0005524">
    <property type="term" value="F:ATP binding"/>
    <property type="evidence" value="ECO:0007669"/>
    <property type="project" value="UniProtKB-KW"/>
</dbReference>
<protein>
    <recommendedName>
        <fullName evidence="4">histidine kinase</fullName>
        <ecNumber evidence="4">2.7.13.3</ecNumber>
    </recommendedName>
</protein>